<dbReference type="EMBL" id="CM031828">
    <property type="protein sequence ID" value="KAG6717439.1"/>
    <property type="molecule type" value="Genomic_DNA"/>
</dbReference>
<evidence type="ECO:0000313" key="2">
    <source>
        <dbReference type="Proteomes" id="UP000811246"/>
    </source>
</evidence>
<comment type="caution">
    <text evidence="1">The sequence shown here is derived from an EMBL/GenBank/DDBJ whole genome shotgun (WGS) entry which is preliminary data.</text>
</comment>
<protein>
    <submittedName>
        <fullName evidence="1">Uncharacterized protein</fullName>
    </submittedName>
</protein>
<accession>A0A922F765</accession>
<dbReference type="OrthoDB" id="1932527at2759"/>
<dbReference type="Proteomes" id="UP000811246">
    <property type="component" value="Chromosome 4"/>
</dbReference>
<reference evidence="1" key="1">
    <citation type="submission" date="2021-01" db="EMBL/GenBank/DDBJ databases">
        <authorList>
            <person name="Lovell J.T."/>
            <person name="Bentley N."/>
            <person name="Bhattarai G."/>
            <person name="Jenkins J.W."/>
            <person name="Sreedasyam A."/>
            <person name="Alarcon Y."/>
            <person name="Bock C."/>
            <person name="Boston L."/>
            <person name="Carlson J."/>
            <person name="Cervantes K."/>
            <person name="Clermont K."/>
            <person name="Krom N."/>
            <person name="Kubenka K."/>
            <person name="Mamidi S."/>
            <person name="Mattison C."/>
            <person name="Monteros M."/>
            <person name="Pisani C."/>
            <person name="Plott C."/>
            <person name="Rajasekar S."/>
            <person name="Rhein H.S."/>
            <person name="Rohla C."/>
            <person name="Song M."/>
            <person name="Hilaire R.S."/>
            <person name="Shu S."/>
            <person name="Wells L."/>
            <person name="Wang X."/>
            <person name="Webber J."/>
            <person name="Heerema R.J."/>
            <person name="Klein P."/>
            <person name="Conner P."/>
            <person name="Grauke L."/>
            <person name="Grimwood J."/>
            <person name="Schmutz J."/>
            <person name="Randall J.J."/>
        </authorList>
    </citation>
    <scope>NUCLEOTIDE SEQUENCE</scope>
    <source>
        <tissue evidence="1">Leaf</tissue>
    </source>
</reference>
<proteinExistence type="predicted"/>
<dbReference type="PANTHER" id="PTHR33116:SF78">
    <property type="entry name" value="OS12G0587133 PROTEIN"/>
    <property type="match status" value="1"/>
</dbReference>
<evidence type="ECO:0000313" key="1">
    <source>
        <dbReference type="EMBL" id="KAG6717439.1"/>
    </source>
</evidence>
<dbReference type="AlphaFoldDB" id="A0A922F765"/>
<name>A0A922F765_CARIL</name>
<sequence length="141" mass="15834">MVNNLGELSDILGCKVSSLPMKYLGLPLGAPHKTKSIWDGIIEKIECRLAGWKRTYLFKGGRITLIKSTLSNIPTYFLSLFPLPVGVANRMDRIFRAFLWGGMENEKKLHLLKWDMICTPLSLGGLGIRKLKTFNKALLGK</sequence>
<gene>
    <name evidence="1" type="ORF">I3842_04G099700</name>
</gene>
<organism evidence="1 2">
    <name type="scientific">Carya illinoinensis</name>
    <name type="common">Pecan</name>
    <dbReference type="NCBI Taxonomy" id="32201"/>
    <lineage>
        <taxon>Eukaryota</taxon>
        <taxon>Viridiplantae</taxon>
        <taxon>Streptophyta</taxon>
        <taxon>Embryophyta</taxon>
        <taxon>Tracheophyta</taxon>
        <taxon>Spermatophyta</taxon>
        <taxon>Magnoliopsida</taxon>
        <taxon>eudicotyledons</taxon>
        <taxon>Gunneridae</taxon>
        <taxon>Pentapetalae</taxon>
        <taxon>rosids</taxon>
        <taxon>fabids</taxon>
        <taxon>Fagales</taxon>
        <taxon>Juglandaceae</taxon>
        <taxon>Carya</taxon>
    </lineage>
</organism>
<dbReference type="PANTHER" id="PTHR33116">
    <property type="entry name" value="REVERSE TRANSCRIPTASE ZINC-BINDING DOMAIN-CONTAINING PROTEIN-RELATED-RELATED"/>
    <property type="match status" value="1"/>
</dbReference>